<reference evidence="1 2" key="1">
    <citation type="submission" date="2018-06" db="EMBL/GenBank/DDBJ databases">
        <title>Comparative genomics reveals the genomic features of Rhizophagus irregularis, R. cerebriforme, R. diaphanum and Gigaspora rosea, and their symbiotic lifestyle signature.</title>
        <authorList>
            <person name="Morin E."/>
            <person name="San Clemente H."/>
            <person name="Chen E.C.H."/>
            <person name="De La Providencia I."/>
            <person name="Hainaut M."/>
            <person name="Kuo A."/>
            <person name="Kohler A."/>
            <person name="Murat C."/>
            <person name="Tang N."/>
            <person name="Roy S."/>
            <person name="Loubradou J."/>
            <person name="Henrissat B."/>
            <person name="Grigoriev I.V."/>
            <person name="Corradi N."/>
            <person name="Roux C."/>
            <person name="Martin F.M."/>
        </authorList>
    </citation>
    <scope>NUCLEOTIDE SEQUENCE [LARGE SCALE GENOMIC DNA]</scope>
    <source>
        <strain evidence="1 2">DAOM 194757</strain>
    </source>
</reference>
<evidence type="ECO:0000313" key="1">
    <source>
        <dbReference type="EMBL" id="RIB14421.1"/>
    </source>
</evidence>
<accession>A0A397UXU3</accession>
<dbReference type="Proteomes" id="UP000266673">
    <property type="component" value="Unassembled WGS sequence"/>
</dbReference>
<name>A0A397UXU3_9GLOM</name>
<dbReference type="AlphaFoldDB" id="A0A397UXU3"/>
<gene>
    <name evidence="1" type="ORF">C2G38_2248243</name>
</gene>
<dbReference type="EMBL" id="QKWP01000832">
    <property type="protein sequence ID" value="RIB14421.1"/>
    <property type="molecule type" value="Genomic_DNA"/>
</dbReference>
<organism evidence="1 2">
    <name type="scientific">Gigaspora rosea</name>
    <dbReference type="NCBI Taxonomy" id="44941"/>
    <lineage>
        <taxon>Eukaryota</taxon>
        <taxon>Fungi</taxon>
        <taxon>Fungi incertae sedis</taxon>
        <taxon>Mucoromycota</taxon>
        <taxon>Glomeromycotina</taxon>
        <taxon>Glomeromycetes</taxon>
        <taxon>Diversisporales</taxon>
        <taxon>Gigasporaceae</taxon>
        <taxon>Gigaspora</taxon>
    </lineage>
</organism>
<comment type="caution">
    <text evidence="1">The sequence shown here is derived from an EMBL/GenBank/DDBJ whole genome shotgun (WGS) entry which is preliminary data.</text>
</comment>
<proteinExistence type="predicted"/>
<evidence type="ECO:0008006" key="3">
    <source>
        <dbReference type="Google" id="ProtNLM"/>
    </source>
</evidence>
<evidence type="ECO:0000313" key="2">
    <source>
        <dbReference type="Proteomes" id="UP000266673"/>
    </source>
</evidence>
<sequence>MIIWEIPSKRVVFSQYKCDNVRLVIEICEGLRSIILKGNAHINLSHEDAMEWIPVNRLSNIEEIGRGFGSVYKVTWLDAKQCDRNPQGKLAKNI</sequence>
<protein>
    <recommendedName>
        <fullName evidence="3">Protein kinase domain-containing protein</fullName>
    </recommendedName>
</protein>
<keyword evidence="2" id="KW-1185">Reference proteome</keyword>